<keyword evidence="3" id="KW-1185">Reference proteome</keyword>
<protein>
    <recommendedName>
        <fullName evidence="4">TRAP-type mannitol/chloroaromatic compound transport system substrate-binding protein</fullName>
    </recommendedName>
</protein>
<dbReference type="InterPro" id="IPR038404">
    <property type="entry name" value="TRAP_DctP_sf"/>
</dbReference>
<dbReference type="Pfam" id="PF03480">
    <property type="entry name" value="DctP"/>
    <property type="match status" value="1"/>
</dbReference>
<dbReference type="PIRSF" id="PIRSF039026">
    <property type="entry name" value="SiaP"/>
    <property type="match status" value="1"/>
</dbReference>
<evidence type="ECO:0008006" key="4">
    <source>
        <dbReference type="Google" id="ProtNLM"/>
    </source>
</evidence>
<dbReference type="RefSeq" id="WP_368805243.1">
    <property type="nucleotide sequence ID" value="NZ_JAZHFV010000017.1"/>
</dbReference>
<keyword evidence="1" id="KW-0732">Signal</keyword>
<evidence type="ECO:0000313" key="3">
    <source>
        <dbReference type="Proteomes" id="UP001559025"/>
    </source>
</evidence>
<dbReference type="EMBL" id="JAZHFV010000017">
    <property type="protein sequence ID" value="MEX4010578.1"/>
    <property type="molecule type" value="Genomic_DNA"/>
</dbReference>
<gene>
    <name evidence="2" type="ORF">V1479_25040</name>
</gene>
<dbReference type="PANTHER" id="PTHR33376">
    <property type="match status" value="1"/>
</dbReference>
<proteinExistence type="predicted"/>
<dbReference type="Gene3D" id="3.40.190.10">
    <property type="entry name" value="Periplasmic binding protein-like II"/>
    <property type="match status" value="1"/>
</dbReference>
<comment type="caution">
    <text evidence="2">The sequence shown here is derived from an EMBL/GenBank/DDBJ whole genome shotgun (WGS) entry which is preliminary data.</text>
</comment>
<name>A0ABV3X0X6_9HYPH</name>
<reference evidence="2 3" key="1">
    <citation type="submission" date="2024-01" db="EMBL/GenBank/DDBJ databases">
        <title>New evidence supports the origin of RcGTA from prophage.</title>
        <authorList>
            <person name="Xu Y."/>
            <person name="Liu B."/>
            <person name="Chen F."/>
        </authorList>
    </citation>
    <scope>NUCLEOTIDE SEQUENCE [LARGE SCALE GENOMIC DNA]</scope>
    <source>
        <strain evidence="2 3">CBW1107-2</strain>
    </source>
</reference>
<sequence length="358" mass="38971">MTTSSNAVRAFGGFMVAFWLAMGPAAGQEEVLRWRMNSLLYPKLFGEAGERFAQTVLRLSGGTFVIEVHDRLVLDQETFGALESGLIDAVWGSAGHHHREDPALTIFTGFPFGPDPAGFTAWMQMGGGAEALEAIYARHELKSLYCGILPAEGGGWFLEPVSSSADLDGLAMRSFGYGAQVLRKLGVVPYELPAGEIRSAFEAGLIGAAEFSLPSIDSELGIAEIAKHLYFPGWQQPVTSLEILMTEQRWRALSPANKATLEAACGDTLSWTAAEATARQIEALASLRAAGVEFHTWPDGILAELRQAWDEVIAEEVARDSTLSEAWEGFMRFREDYADWQARTHVDWTGSTAHAGKP</sequence>
<dbReference type="Gene3D" id="3.40.190.170">
    <property type="entry name" value="Bacterial extracellular solute-binding protein, family 7"/>
    <property type="match status" value="1"/>
</dbReference>
<dbReference type="PANTHER" id="PTHR33376:SF5">
    <property type="entry name" value="EXTRACYTOPLASMIC SOLUTE RECEPTOR PROTEIN"/>
    <property type="match status" value="1"/>
</dbReference>
<accession>A0ABV3X0X6</accession>
<dbReference type="InterPro" id="IPR018389">
    <property type="entry name" value="DctP_fam"/>
</dbReference>
<evidence type="ECO:0000256" key="1">
    <source>
        <dbReference type="ARBA" id="ARBA00022729"/>
    </source>
</evidence>
<dbReference type="Proteomes" id="UP001559025">
    <property type="component" value="Unassembled WGS sequence"/>
</dbReference>
<evidence type="ECO:0000313" key="2">
    <source>
        <dbReference type="EMBL" id="MEX4010578.1"/>
    </source>
</evidence>
<organism evidence="2 3">
    <name type="scientific">Neoaquamicrobium sediminum</name>
    <dbReference type="NCBI Taxonomy" id="1849104"/>
    <lineage>
        <taxon>Bacteria</taxon>
        <taxon>Pseudomonadati</taxon>
        <taxon>Pseudomonadota</taxon>
        <taxon>Alphaproteobacteria</taxon>
        <taxon>Hyphomicrobiales</taxon>
        <taxon>Phyllobacteriaceae</taxon>
        <taxon>Neoaquamicrobium</taxon>
    </lineage>
</organism>
<dbReference type="InterPro" id="IPR026289">
    <property type="entry name" value="SBP_TakP-like"/>
</dbReference>